<sequence>MITLSLDPDIEELTLGLDRLSRKVQTAIKRAVRKLILWLRRQMLQQASRVSGVAEHINASHQDPNGVFLARASVFSKSLFFASSKRSSATGAYTSTSTAWKGRSGSARVPCLCTLQDASAGARRAPGRRSPDASTPGYQGQSRILGYVFQNDWIRTHPAGFPVITTLPERLWGRPQCPDSLSAQSPGRTPHLSRKTPSPFLFPRGQPWQVPGGDPGRQDERIRRRNRRKDGASGLWPLSDSLRIFGQYDTIPSLICAAYAWIVSLSRDSSAKRADLNASVTSRTFFSINASSSLFRILPAEINQRRDGYNEGTDKIIILGNDDTLLPVGALYYLFIRCGIGLRHFQRVDSIEPTRAKPPGETAGELRIHQEFHAARSSMRFTCASLAA</sequence>
<dbReference type="EMBL" id="CAADFJ010000031">
    <property type="protein sequence ID" value="VFJ99419.1"/>
    <property type="molecule type" value="Genomic_DNA"/>
</dbReference>
<protein>
    <submittedName>
        <fullName evidence="2">Uncharacterized protein</fullName>
    </submittedName>
</protein>
<evidence type="ECO:0000313" key="4">
    <source>
        <dbReference type="EMBL" id="VFJ99419.1"/>
    </source>
</evidence>
<feature type="region of interest" description="Disordered" evidence="1">
    <location>
        <begin position="175"/>
        <end position="231"/>
    </location>
</feature>
<dbReference type="EMBL" id="CAADFG010000032">
    <property type="protein sequence ID" value="VFJ91552.1"/>
    <property type="molecule type" value="Genomic_DNA"/>
</dbReference>
<dbReference type="EMBL" id="CAADFI010000031">
    <property type="protein sequence ID" value="VFJ92536.1"/>
    <property type="molecule type" value="Genomic_DNA"/>
</dbReference>
<reference evidence="2" key="1">
    <citation type="submission" date="2019-02" db="EMBL/GenBank/DDBJ databases">
        <authorList>
            <person name="Gruber-Vodicka R. H."/>
            <person name="Seah K. B. B."/>
        </authorList>
    </citation>
    <scope>NUCLEOTIDE SEQUENCE</scope>
    <source>
        <strain evidence="4">BECK_SA2B12</strain>
        <strain evidence="2">BECK_SA2B15</strain>
        <strain evidence="3">BECK_SA2B20</strain>
    </source>
</reference>
<accession>A0A450UGA9</accession>
<gene>
    <name evidence="2" type="ORF">BECKH772A_GA0070896_1003229</name>
    <name evidence="3" type="ORF">BECKH772B_GA0070898_100315</name>
    <name evidence="4" type="ORF">BECKH772C_GA0070978_1003130</name>
</gene>
<evidence type="ECO:0000313" key="2">
    <source>
        <dbReference type="EMBL" id="VFJ91552.1"/>
    </source>
</evidence>
<evidence type="ECO:0000313" key="3">
    <source>
        <dbReference type="EMBL" id="VFJ92536.1"/>
    </source>
</evidence>
<organism evidence="2">
    <name type="scientific">Candidatus Kentrum eta</name>
    <dbReference type="NCBI Taxonomy" id="2126337"/>
    <lineage>
        <taxon>Bacteria</taxon>
        <taxon>Pseudomonadati</taxon>
        <taxon>Pseudomonadota</taxon>
        <taxon>Gammaproteobacteria</taxon>
        <taxon>Candidatus Kentrum</taxon>
    </lineage>
</organism>
<evidence type="ECO:0000256" key="1">
    <source>
        <dbReference type="SAM" id="MobiDB-lite"/>
    </source>
</evidence>
<name>A0A450UGA9_9GAMM</name>
<dbReference type="AlphaFoldDB" id="A0A450UGA9"/>
<proteinExistence type="predicted"/>
<feature type="region of interest" description="Disordered" evidence="1">
    <location>
        <begin position="120"/>
        <end position="139"/>
    </location>
</feature>